<evidence type="ECO:0000256" key="4">
    <source>
        <dbReference type="ARBA" id="ARBA00021008"/>
    </source>
</evidence>
<dbReference type="GO" id="GO:0008137">
    <property type="term" value="F:NADH dehydrogenase (ubiquinone) activity"/>
    <property type="evidence" value="ECO:0007669"/>
    <property type="project" value="UniProtKB-EC"/>
</dbReference>
<keyword evidence="15 18" id="KW-0472">Membrane</keyword>
<sequence>MLILSSLLGLSSNSWIILWFMLEVNSPMFSMLMIYNKENPSNPLNYFIFQTLPSMVLLMLILNMFFKTPINSKNSIPSSLLSLVSFMKMGMAPLHNWMLAIMKSLKKKSIMTILTIQKILPLKVLCLSSLNPLALILILLNLITSNIMILNYNKLFNILMSSSLFNMSWMSLSINSSPKLCSIYFLTYSYLTTFLIIYSFKMNLKSMNIPNQKFSPNFLCSILSLSGIPPLWGFMNKLILINLMITNNTPKLMILILLASSVLMLAGYLKLTFSMLMKNIKNSMNMKKENLTFLIFNLVSPFSITML</sequence>
<dbReference type="GeneID" id="22833373"/>
<dbReference type="RefSeq" id="YP_009114847.1">
    <property type="nucleotide sequence ID" value="NC_026102.1"/>
</dbReference>
<gene>
    <name evidence="19" type="primary">ND2</name>
</gene>
<evidence type="ECO:0000256" key="11">
    <source>
        <dbReference type="ARBA" id="ARBA00022989"/>
    </source>
</evidence>
<evidence type="ECO:0000256" key="15">
    <source>
        <dbReference type="ARBA" id="ARBA00023136"/>
    </source>
</evidence>
<keyword evidence="12" id="KW-0520">NAD</keyword>
<evidence type="ECO:0000256" key="17">
    <source>
        <dbReference type="ARBA" id="ARBA00049551"/>
    </source>
</evidence>
<proteinExistence type="inferred from homology"/>
<dbReference type="InterPro" id="IPR050175">
    <property type="entry name" value="Complex_I_Subunit_2"/>
</dbReference>
<feature type="transmembrane region" description="Helical" evidence="18">
    <location>
        <begin position="214"/>
        <end position="232"/>
    </location>
</feature>
<comment type="subcellular location">
    <subcellularLocation>
        <location evidence="1">Mitochondrion inner membrane</location>
        <topology evidence="1">Multi-pass membrane protein</topology>
    </subcellularLocation>
</comment>
<evidence type="ECO:0000256" key="14">
    <source>
        <dbReference type="ARBA" id="ARBA00023128"/>
    </source>
</evidence>
<keyword evidence="13" id="KW-0830">Ubiquinone</keyword>
<evidence type="ECO:0000256" key="2">
    <source>
        <dbReference type="ARBA" id="ARBA00007012"/>
    </source>
</evidence>
<evidence type="ECO:0000256" key="10">
    <source>
        <dbReference type="ARBA" id="ARBA00022982"/>
    </source>
</evidence>
<dbReference type="PANTHER" id="PTHR46552">
    <property type="entry name" value="NADH-UBIQUINONE OXIDOREDUCTASE CHAIN 2"/>
    <property type="match status" value="1"/>
</dbReference>
<evidence type="ECO:0000256" key="1">
    <source>
        <dbReference type="ARBA" id="ARBA00004448"/>
    </source>
</evidence>
<keyword evidence="5" id="KW-0813">Transport</keyword>
<dbReference type="AlphaFoldDB" id="A0A0A7DUC4"/>
<evidence type="ECO:0000256" key="5">
    <source>
        <dbReference type="ARBA" id="ARBA00022448"/>
    </source>
</evidence>
<evidence type="ECO:0000256" key="6">
    <source>
        <dbReference type="ARBA" id="ARBA00022660"/>
    </source>
</evidence>
<comment type="catalytic activity">
    <reaction evidence="17">
        <text>a ubiquinone + NADH + 5 H(+)(in) = a ubiquinol + NAD(+) + 4 H(+)(out)</text>
        <dbReference type="Rhea" id="RHEA:29091"/>
        <dbReference type="Rhea" id="RHEA-COMP:9565"/>
        <dbReference type="Rhea" id="RHEA-COMP:9566"/>
        <dbReference type="ChEBI" id="CHEBI:15378"/>
        <dbReference type="ChEBI" id="CHEBI:16389"/>
        <dbReference type="ChEBI" id="CHEBI:17976"/>
        <dbReference type="ChEBI" id="CHEBI:57540"/>
        <dbReference type="ChEBI" id="CHEBI:57945"/>
        <dbReference type="EC" id="7.1.1.2"/>
    </reaction>
</comment>
<evidence type="ECO:0000256" key="3">
    <source>
        <dbReference type="ARBA" id="ARBA00012944"/>
    </source>
</evidence>
<dbReference type="EC" id="7.1.1.2" evidence="3"/>
<feature type="transmembrane region" description="Helical" evidence="18">
    <location>
        <begin position="119"/>
        <end position="143"/>
    </location>
</feature>
<accession>A0A0A7DUC4</accession>
<protein>
    <recommendedName>
        <fullName evidence="4">NADH-ubiquinone oxidoreductase chain 2</fullName>
        <ecNumber evidence="3">7.1.1.2</ecNumber>
    </recommendedName>
    <alternativeName>
        <fullName evidence="16">NADH dehydrogenase subunit 2</fullName>
    </alternativeName>
</protein>
<feature type="transmembrane region" description="Helical" evidence="18">
    <location>
        <begin position="47"/>
        <end position="66"/>
    </location>
</feature>
<feature type="transmembrane region" description="Helical" evidence="18">
    <location>
        <begin position="155"/>
        <end position="176"/>
    </location>
</feature>
<keyword evidence="6" id="KW-0679">Respiratory chain</keyword>
<feature type="transmembrane region" description="Helical" evidence="18">
    <location>
        <begin position="12"/>
        <end position="35"/>
    </location>
</feature>
<dbReference type="GO" id="GO:0005743">
    <property type="term" value="C:mitochondrial inner membrane"/>
    <property type="evidence" value="ECO:0007669"/>
    <property type="project" value="UniProtKB-SubCell"/>
</dbReference>
<dbReference type="CTD" id="4536"/>
<feature type="transmembrane region" description="Helical" evidence="18">
    <location>
        <begin position="78"/>
        <end position="99"/>
    </location>
</feature>
<name>A0A0A7DUC4_DEMFO</name>
<keyword evidence="7 18" id="KW-0812">Transmembrane</keyword>
<dbReference type="EMBL" id="KM114226">
    <property type="protein sequence ID" value="AIW82499.1"/>
    <property type="molecule type" value="Genomic_DNA"/>
</dbReference>
<keyword evidence="14 19" id="KW-0496">Mitochondrion</keyword>
<evidence type="ECO:0000256" key="18">
    <source>
        <dbReference type="SAM" id="Phobius"/>
    </source>
</evidence>
<keyword evidence="8" id="KW-0999">Mitochondrion inner membrane</keyword>
<geneLocation type="mitochondrion" evidence="19"/>
<comment type="similarity">
    <text evidence="2">Belongs to the complex I subunit 2 family.</text>
</comment>
<evidence type="ECO:0000313" key="19">
    <source>
        <dbReference type="EMBL" id="AIW82499.1"/>
    </source>
</evidence>
<dbReference type="GO" id="GO:0006120">
    <property type="term" value="P:mitochondrial electron transport, NADH to ubiquinone"/>
    <property type="evidence" value="ECO:0007669"/>
    <property type="project" value="TreeGrafter"/>
</dbReference>
<evidence type="ECO:0000256" key="16">
    <source>
        <dbReference type="ARBA" id="ARBA00031028"/>
    </source>
</evidence>
<reference evidence="19" key="1">
    <citation type="journal article" date="2014" name="BMC Genomics">
        <title>Complete mitochondrial genomes of the human follicle mites Demodex brevis and D. folliculorum: novel gene arrangement, truncated tRNA genes, and ancient divergence between species.</title>
        <authorList>
            <person name="Palopoli M.F."/>
            <person name="Minot S."/>
            <person name="Pei D."/>
            <person name="Satterly A."/>
            <person name="Endrizzi J."/>
        </authorList>
    </citation>
    <scope>NUCLEOTIDE SEQUENCE</scope>
</reference>
<feature type="transmembrane region" description="Helical" evidence="18">
    <location>
        <begin position="182"/>
        <end position="202"/>
    </location>
</feature>
<feature type="transmembrane region" description="Helical" evidence="18">
    <location>
        <begin position="252"/>
        <end position="269"/>
    </location>
</feature>
<evidence type="ECO:0000256" key="8">
    <source>
        <dbReference type="ARBA" id="ARBA00022792"/>
    </source>
</evidence>
<evidence type="ECO:0000256" key="9">
    <source>
        <dbReference type="ARBA" id="ARBA00022967"/>
    </source>
</evidence>
<keyword evidence="11 18" id="KW-1133">Transmembrane helix</keyword>
<evidence type="ECO:0000256" key="13">
    <source>
        <dbReference type="ARBA" id="ARBA00023075"/>
    </source>
</evidence>
<dbReference type="PANTHER" id="PTHR46552:SF1">
    <property type="entry name" value="NADH-UBIQUINONE OXIDOREDUCTASE CHAIN 2"/>
    <property type="match status" value="1"/>
</dbReference>
<keyword evidence="10" id="KW-0249">Electron transport</keyword>
<keyword evidence="9" id="KW-1278">Translocase</keyword>
<organism evidence="19">
    <name type="scientific">Demodex folliculorum</name>
    <name type="common">Face mite</name>
    <dbReference type="NCBI Taxonomy" id="481310"/>
    <lineage>
        <taxon>Eukaryota</taxon>
        <taxon>Metazoa</taxon>
        <taxon>Ecdysozoa</taxon>
        <taxon>Arthropoda</taxon>
        <taxon>Chelicerata</taxon>
        <taxon>Arachnida</taxon>
        <taxon>Acari</taxon>
        <taxon>Acariformes</taxon>
        <taxon>Trombidiformes</taxon>
        <taxon>Prostigmata</taxon>
        <taxon>Eleutherengona</taxon>
        <taxon>Raphignathae</taxon>
        <taxon>Cheyletoidea</taxon>
        <taxon>Demodicidae</taxon>
        <taxon>Demodex</taxon>
    </lineage>
</organism>
<evidence type="ECO:0000256" key="7">
    <source>
        <dbReference type="ARBA" id="ARBA00022692"/>
    </source>
</evidence>
<evidence type="ECO:0000256" key="12">
    <source>
        <dbReference type="ARBA" id="ARBA00023027"/>
    </source>
</evidence>